<dbReference type="GO" id="GO:0016491">
    <property type="term" value="F:oxidoreductase activity"/>
    <property type="evidence" value="ECO:0007669"/>
    <property type="project" value="UniProtKB-KW"/>
</dbReference>
<keyword evidence="2" id="KW-0560">Oxidoreductase</keyword>
<accession>A0A6T7J5Q1</accession>
<dbReference type="InterPro" id="IPR036291">
    <property type="entry name" value="NAD(P)-bd_dom_sf"/>
</dbReference>
<organism evidence="4">
    <name type="scientific">Attheya septentrionalis</name>
    <dbReference type="NCBI Taxonomy" id="420275"/>
    <lineage>
        <taxon>Eukaryota</taxon>
        <taxon>Sar</taxon>
        <taxon>Stramenopiles</taxon>
        <taxon>Ochrophyta</taxon>
        <taxon>Bacillariophyta</taxon>
        <taxon>Coscinodiscophyceae</taxon>
        <taxon>Chaetocerotophycidae</taxon>
        <taxon>Chaetocerotales</taxon>
        <taxon>Attheyaceae</taxon>
        <taxon>Attheya</taxon>
    </lineage>
</organism>
<dbReference type="PANTHER" id="PTHR42901:SF1">
    <property type="entry name" value="ALCOHOL DEHYDROGENASE"/>
    <property type="match status" value="1"/>
</dbReference>
<dbReference type="EMBL" id="HBHQ01020856">
    <property type="protein sequence ID" value="CAD9822220.1"/>
    <property type="molecule type" value="Transcribed_RNA"/>
</dbReference>
<evidence type="ECO:0000256" key="3">
    <source>
        <dbReference type="RuleBase" id="RU000363"/>
    </source>
</evidence>
<dbReference type="InterPro" id="IPR002347">
    <property type="entry name" value="SDR_fam"/>
</dbReference>
<sequence length="207" mass="22126">MASADPLVEAYGTDRVVPIYIDLAKPMSIKKAASLAQDVQVVVNNAGVLELANPLDENAIPALEYQIQINVYGLVHMSQQFVPVLEKNGGGAFVQLNSTSSLRCAKSMFATYSASKAAAYSITQGLRASLRDTLVLSVHPGPIATDMVDQFGGRKSAEPASQVADCVVDAMKKGEFLVYTDTASRAIGNLYESFATNVIEPQSKYSE</sequence>
<protein>
    <submittedName>
        <fullName evidence="4">Uncharacterized protein</fullName>
    </submittedName>
</protein>
<evidence type="ECO:0000313" key="5">
    <source>
        <dbReference type="EMBL" id="CAD9822220.1"/>
    </source>
</evidence>
<evidence type="ECO:0000256" key="1">
    <source>
        <dbReference type="ARBA" id="ARBA00006484"/>
    </source>
</evidence>
<dbReference type="PRINTS" id="PR00081">
    <property type="entry name" value="GDHRDH"/>
</dbReference>
<evidence type="ECO:0000313" key="4">
    <source>
        <dbReference type="EMBL" id="CAD9822219.1"/>
    </source>
</evidence>
<gene>
    <name evidence="4" type="ORF">ASEP1449_LOCUS14053</name>
    <name evidence="5" type="ORF">ASEP1449_LOCUS14054</name>
</gene>
<dbReference type="Pfam" id="PF00106">
    <property type="entry name" value="adh_short"/>
    <property type="match status" value="1"/>
</dbReference>
<dbReference type="AlphaFoldDB" id="A0A6T7J5Q1"/>
<reference evidence="4" key="1">
    <citation type="submission" date="2021-01" db="EMBL/GenBank/DDBJ databases">
        <authorList>
            <person name="Corre E."/>
            <person name="Pelletier E."/>
            <person name="Niang G."/>
            <person name="Scheremetjew M."/>
            <person name="Finn R."/>
            <person name="Kale V."/>
            <person name="Holt S."/>
            <person name="Cochrane G."/>
            <person name="Meng A."/>
            <person name="Brown T."/>
            <person name="Cohen L."/>
        </authorList>
    </citation>
    <scope>NUCLEOTIDE SEQUENCE</scope>
    <source>
        <strain evidence="4">CCMP2084</strain>
    </source>
</reference>
<dbReference type="SUPFAM" id="SSF51735">
    <property type="entry name" value="NAD(P)-binding Rossmann-fold domains"/>
    <property type="match status" value="1"/>
</dbReference>
<name>A0A6T7J5Q1_9STRA</name>
<dbReference type="Gene3D" id="3.40.50.720">
    <property type="entry name" value="NAD(P)-binding Rossmann-like Domain"/>
    <property type="match status" value="1"/>
</dbReference>
<dbReference type="EMBL" id="HBHQ01020855">
    <property type="protein sequence ID" value="CAD9822219.1"/>
    <property type="molecule type" value="Transcribed_RNA"/>
</dbReference>
<dbReference type="PRINTS" id="PR00080">
    <property type="entry name" value="SDRFAMILY"/>
</dbReference>
<dbReference type="PANTHER" id="PTHR42901">
    <property type="entry name" value="ALCOHOL DEHYDROGENASE"/>
    <property type="match status" value="1"/>
</dbReference>
<comment type="similarity">
    <text evidence="1 3">Belongs to the short-chain dehydrogenases/reductases (SDR) family.</text>
</comment>
<evidence type="ECO:0000256" key="2">
    <source>
        <dbReference type="ARBA" id="ARBA00023002"/>
    </source>
</evidence>
<proteinExistence type="inferred from homology"/>